<keyword evidence="8 12" id="KW-0472">Membrane</keyword>
<dbReference type="EMBL" id="AMQM01002649">
    <property type="status" value="NOT_ANNOTATED_CDS"/>
    <property type="molecule type" value="Genomic_DNA"/>
</dbReference>
<evidence type="ECO:0000313" key="15">
    <source>
        <dbReference type="Proteomes" id="UP000015101"/>
    </source>
</evidence>
<sequence length="546" mass="61631">MASDEIKIELVKYGRTTSLRGVPKLLSSDDKVLKTLWMASLITCSMVLIYLLITSFYKYYTWPIMTQYGEMIGDGISFPDVTFCNIDPFSAGYPSGLTIDSYFDFLKSNKQIIKNISANDFNLTKSEESFMYRDLLSIPGYISNLPKHYQIEKLDCPNFIVDCNVFAMNWLGTNIDCTENITKFWDRDYYTCFTLRTSKINIAHNITVKGLTFILNVGPPNYDQLPIRSTIVGSQTRGVQVSVHSPGSSPDLKRGFSVAPGTEAVVTIVQTKNKRLNQPYHVVDCTNELKMPSYPKEKYSRDLCIEYCKQKLIHETCGCMSNYLNVPPSVLDSVDLCGNFTINKANLSDASYNQSNIRNVIEGYLCSMDFLDIDSCSPGCLIRCEKTVYSTYIAISPWPQPALQLNLFGSYIYNCTKTDEDVKTRYSKYLQLYDDDDDIQIDSIQSVNSISELTQIQESLLVVKLIMKDTFPFYLIDQPAITWDSMLGIIGGTLSLWLGITVSTGVELLELVYLIISSYFKNKNKNSSANESAPSNSRVFAKVLSN</sequence>
<keyword evidence="7 11" id="KW-0406">Ion transport</keyword>
<accession>T1EYZ4</accession>
<keyword evidence="10 11" id="KW-0407">Ion channel</keyword>
<evidence type="ECO:0000256" key="11">
    <source>
        <dbReference type="RuleBase" id="RU000679"/>
    </source>
</evidence>
<reference evidence="13 15" key="2">
    <citation type="journal article" date="2013" name="Nature">
        <title>Insights into bilaterian evolution from three spiralian genomes.</title>
        <authorList>
            <person name="Simakov O."/>
            <person name="Marletaz F."/>
            <person name="Cho S.J."/>
            <person name="Edsinger-Gonzales E."/>
            <person name="Havlak P."/>
            <person name="Hellsten U."/>
            <person name="Kuo D.H."/>
            <person name="Larsson T."/>
            <person name="Lv J."/>
            <person name="Arendt D."/>
            <person name="Savage R."/>
            <person name="Osoegawa K."/>
            <person name="de Jong P."/>
            <person name="Grimwood J."/>
            <person name="Chapman J.A."/>
            <person name="Shapiro H."/>
            <person name="Aerts A."/>
            <person name="Otillar R.P."/>
            <person name="Terry A.Y."/>
            <person name="Boore J.L."/>
            <person name="Grigoriev I.V."/>
            <person name="Lindberg D.R."/>
            <person name="Seaver E.C."/>
            <person name="Weisblat D.A."/>
            <person name="Putnam N.H."/>
            <person name="Rokhsar D.S."/>
        </authorList>
    </citation>
    <scope>NUCLEOTIDE SEQUENCE</scope>
</reference>
<dbReference type="GO" id="GO:0015280">
    <property type="term" value="F:ligand-gated sodium channel activity"/>
    <property type="evidence" value="ECO:0000318"/>
    <property type="project" value="GO_Central"/>
</dbReference>
<keyword evidence="3 11" id="KW-0894">Sodium channel</keyword>
<dbReference type="CTD" id="20201794"/>
<evidence type="ECO:0000313" key="13">
    <source>
        <dbReference type="EMBL" id="ESO10573.1"/>
    </source>
</evidence>
<dbReference type="InParanoid" id="T1EYZ4"/>
<dbReference type="Pfam" id="PF00858">
    <property type="entry name" value="ASC"/>
    <property type="match status" value="1"/>
</dbReference>
<dbReference type="GO" id="GO:0035725">
    <property type="term" value="P:sodium ion transmembrane transport"/>
    <property type="evidence" value="ECO:0000318"/>
    <property type="project" value="GO_Central"/>
</dbReference>
<dbReference type="Gene3D" id="2.60.470.10">
    <property type="entry name" value="Acid-sensing ion channels like domains"/>
    <property type="match status" value="1"/>
</dbReference>
<feature type="transmembrane region" description="Helical" evidence="12">
    <location>
        <begin position="36"/>
        <end position="57"/>
    </location>
</feature>
<evidence type="ECO:0000256" key="9">
    <source>
        <dbReference type="ARBA" id="ARBA00023201"/>
    </source>
</evidence>
<dbReference type="eggNOG" id="KOG4294">
    <property type="taxonomic scope" value="Eukaryota"/>
</dbReference>
<evidence type="ECO:0000256" key="6">
    <source>
        <dbReference type="ARBA" id="ARBA00023053"/>
    </source>
</evidence>
<reference evidence="14" key="3">
    <citation type="submission" date="2015-06" db="UniProtKB">
        <authorList>
            <consortium name="EnsemblMetazoa"/>
        </authorList>
    </citation>
    <scope>IDENTIFICATION</scope>
</reference>
<organism evidence="14 15">
    <name type="scientific">Helobdella robusta</name>
    <name type="common">Californian leech</name>
    <dbReference type="NCBI Taxonomy" id="6412"/>
    <lineage>
        <taxon>Eukaryota</taxon>
        <taxon>Metazoa</taxon>
        <taxon>Spiralia</taxon>
        <taxon>Lophotrochozoa</taxon>
        <taxon>Annelida</taxon>
        <taxon>Clitellata</taxon>
        <taxon>Hirudinea</taxon>
        <taxon>Rhynchobdellida</taxon>
        <taxon>Glossiphoniidae</taxon>
        <taxon>Helobdella</taxon>
    </lineage>
</organism>
<dbReference type="KEGG" id="hro:HELRODRAFT_167075"/>
<comment type="subcellular location">
    <subcellularLocation>
        <location evidence="1">Membrane</location>
        <topology evidence="1">Multi-pass membrane protein</topology>
    </subcellularLocation>
</comment>
<dbReference type="GeneID" id="20201794"/>
<dbReference type="PANTHER" id="PTHR11690:SF248">
    <property type="entry name" value="PICKPOCKET 17, ISOFORM A"/>
    <property type="match status" value="1"/>
</dbReference>
<dbReference type="OrthoDB" id="6236903at2759"/>
<evidence type="ECO:0000256" key="1">
    <source>
        <dbReference type="ARBA" id="ARBA00004141"/>
    </source>
</evidence>
<name>T1EYZ4_HELRO</name>
<dbReference type="EMBL" id="KB095858">
    <property type="protein sequence ID" value="ESO10573.1"/>
    <property type="molecule type" value="Genomic_DNA"/>
</dbReference>
<keyword evidence="5 12" id="KW-1133">Transmembrane helix</keyword>
<keyword evidence="15" id="KW-1185">Reference proteome</keyword>
<evidence type="ECO:0000256" key="4">
    <source>
        <dbReference type="ARBA" id="ARBA00022692"/>
    </source>
</evidence>
<evidence type="ECO:0000256" key="10">
    <source>
        <dbReference type="ARBA" id="ARBA00023303"/>
    </source>
</evidence>
<protein>
    <submittedName>
        <fullName evidence="13 14">Uncharacterized protein</fullName>
    </submittedName>
</protein>
<evidence type="ECO:0000256" key="7">
    <source>
        <dbReference type="ARBA" id="ARBA00023065"/>
    </source>
</evidence>
<keyword evidence="9 11" id="KW-0739">Sodium transport</keyword>
<dbReference type="PANTHER" id="PTHR11690">
    <property type="entry name" value="AMILORIDE-SENSITIVE SODIUM CHANNEL-RELATED"/>
    <property type="match status" value="1"/>
</dbReference>
<feature type="transmembrane region" description="Helical" evidence="12">
    <location>
        <begin position="494"/>
        <end position="516"/>
    </location>
</feature>
<evidence type="ECO:0000256" key="2">
    <source>
        <dbReference type="ARBA" id="ARBA00022448"/>
    </source>
</evidence>
<reference evidence="15" key="1">
    <citation type="submission" date="2012-12" db="EMBL/GenBank/DDBJ databases">
        <authorList>
            <person name="Hellsten U."/>
            <person name="Grimwood J."/>
            <person name="Chapman J.A."/>
            <person name="Shapiro H."/>
            <person name="Aerts A."/>
            <person name="Otillar R.P."/>
            <person name="Terry A.Y."/>
            <person name="Boore J.L."/>
            <person name="Simakov O."/>
            <person name="Marletaz F."/>
            <person name="Cho S.-J."/>
            <person name="Edsinger-Gonzales E."/>
            <person name="Havlak P."/>
            <person name="Kuo D.-H."/>
            <person name="Larsson T."/>
            <person name="Lv J."/>
            <person name="Arendt D."/>
            <person name="Savage R."/>
            <person name="Osoegawa K."/>
            <person name="de Jong P."/>
            <person name="Lindberg D.R."/>
            <person name="Seaver E.C."/>
            <person name="Weisblat D.A."/>
            <person name="Putnam N.H."/>
            <person name="Grigoriev I.V."/>
            <person name="Rokhsar D.S."/>
        </authorList>
    </citation>
    <scope>NUCLEOTIDE SEQUENCE</scope>
</reference>
<evidence type="ECO:0000256" key="12">
    <source>
        <dbReference type="SAM" id="Phobius"/>
    </source>
</evidence>
<evidence type="ECO:0000256" key="3">
    <source>
        <dbReference type="ARBA" id="ARBA00022461"/>
    </source>
</evidence>
<dbReference type="Gene3D" id="1.10.287.770">
    <property type="entry name" value="YojJ-like"/>
    <property type="match status" value="1"/>
</dbReference>
<evidence type="ECO:0000256" key="8">
    <source>
        <dbReference type="ARBA" id="ARBA00023136"/>
    </source>
</evidence>
<dbReference type="InterPro" id="IPR001873">
    <property type="entry name" value="ENaC"/>
</dbReference>
<dbReference type="AlphaFoldDB" id="T1EYZ4"/>
<dbReference type="HOGENOM" id="CLU_020415_2_0_1"/>
<keyword evidence="2 11" id="KW-0813">Transport</keyword>
<dbReference type="Proteomes" id="UP000015101">
    <property type="component" value="Unassembled WGS sequence"/>
</dbReference>
<proteinExistence type="inferred from homology"/>
<keyword evidence="6" id="KW-0915">Sodium</keyword>
<dbReference type="EnsemblMetazoa" id="HelroT167075">
    <property type="protein sequence ID" value="HelroP167075"/>
    <property type="gene ID" value="HelroG167075"/>
</dbReference>
<keyword evidence="4 11" id="KW-0812">Transmembrane</keyword>
<comment type="similarity">
    <text evidence="11">Belongs to the amiloride-sensitive sodium channel (TC 1.A.6) family.</text>
</comment>
<gene>
    <name evidence="14" type="primary">20201794</name>
    <name evidence="13" type="ORF">HELRODRAFT_167075</name>
</gene>
<evidence type="ECO:0000256" key="5">
    <source>
        <dbReference type="ARBA" id="ARBA00022989"/>
    </source>
</evidence>
<dbReference type="GO" id="GO:0005886">
    <property type="term" value="C:plasma membrane"/>
    <property type="evidence" value="ECO:0000318"/>
    <property type="project" value="GO_Central"/>
</dbReference>
<dbReference type="RefSeq" id="XP_009010842.1">
    <property type="nucleotide sequence ID" value="XM_009012594.1"/>
</dbReference>
<evidence type="ECO:0000313" key="14">
    <source>
        <dbReference type="EnsemblMetazoa" id="HelroP167075"/>
    </source>
</evidence>
<dbReference type="PRINTS" id="PR01078">
    <property type="entry name" value="AMINACHANNEL"/>
</dbReference>